<dbReference type="EMBL" id="CP046884">
    <property type="protein sequence ID" value="QNQ91012.1"/>
    <property type="molecule type" value="Genomic_DNA"/>
</dbReference>
<dbReference type="Proteomes" id="UP000516320">
    <property type="component" value="Chromosome"/>
</dbReference>
<keyword evidence="2" id="KW-0812">Transmembrane</keyword>
<dbReference type="KEGG" id="cpoy:GP475_10520"/>
<dbReference type="RefSeq" id="WP_187974322.1">
    <property type="nucleotide sequence ID" value="NZ_CP046884.1"/>
</dbReference>
<keyword evidence="4" id="KW-1185">Reference proteome</keyword>
<feature type="transmembrane region" description="Helical" evidence="2">
    <location>
        <begin position="20"/>
        <end position="39"/>
    </location>
</feature>
<reference evidence="3 4" key="1">
    <citation type="submission" date="2019-12" db="EMBL/GenBank/DDBJ databases">
        <title>Corynebacterium sp. nov., isolated from feces of the Anser Albifrons in China.</title>
        <authorList>
            <person name="Liu Q."/>
        </authorList>
    </citation>
    <scope>NUCLEOTIDE SEQUENCE [LARGE SCALE GENOMIC DNA]</scope>
    <source>
        <strain evidence="3 4">4H37-19</strain>
    </source>
</reference>
<name>A0A7H0SR37_9CORY</name>
<keyword evidence="2" id="KW-0472">Membrane</keyword>
<dbReference type="AlphaFoldDB" id="A0A7H0SR37"/>
<evidence type="ECO:0000256" key="1">
    <source>
        <dbReference type="SAM" id="MobiDB-lite"/>
    </source>
</evidence>
<evidence type="ECO:0000256" key="2">
    <source>
        <dbReference type="SAM" id="Phobius"/>
    </source>
</evidence>
<feature type="compositionally biased region" description="Low complexity" evidence="1">
    <location>
        <begin position="48"/>
        <end position="90"/>
    </location>
</feature>
<proteinExistence type="predicted"/>
<feature type="region of interest" description="Disordered" evidence="1">
    <location>
        <begin position="44"/>
        <end position="93"/>
    </location>
</feature>
<protein>
    <submittedName>
        <fullName evidence="3">Uncharacterized protein</fullName>
    </submittedName>
</protein>
<keyword evidence="2" id="KW-1133">Transmembrane helix</keyword>
<sequence length="225" mass="24056">MSNHPPRRLPHKIYVRRRVAAVVIILVVVALLIWGLLSLTGGNQEDNSTPAAVSTTSDTTTPPSSSSSSSSPTSSSASSSSTSSASSSTANPNAKNTCSLKDLIITARSDRPNYGPQDSPVFYMSVENPTTANCEIDLDAQKLRFEVYAMSDNHRIWSDADCSDSQATGRRIFEAGKTTNFEAQWARTTSAPGNCQTRDPVAPGGYFVHGVIGDNPSESYTFNLS</sequence>
<organism evidence="3 4">
    <name type="scientific">Corynebacterium poyangense</name>
    <dbReference type="NCBI Taxonomy" id="2684405"/>
    <lineage>
        <taxon>Bacteria</taxon>
        <taxon>Bacillati</taxon>
        <taxon>Actinomycetota</taxon>
        <taxon>Actinomycetes</taxon>
        <taxon>Mycobacteriales</taxon>
        <taxon>Corynebacteriaceae</taxon>
        <taxon>Corynebacterium</taxon>
    </lineage>
</organism>
<evidence type="ECO:0000313" key="3">
    <source>
        <dbReference type="EMBL" id="QNQ91012.1"/>
    </source>
</evidence>
<evidence type="ECO:0000313" key="4">
    <source>
        <dbReference type="Proteomes" id="UP000516320"/>
    </source>
</evidence>
<gene>
    <name evidence="3" type="ORF">GP475_10520</name>
</gene>
<accession>A0A7H0SR37</accession>